<feature type="domain" description="Kazal-like" evidence="6">
    <location>
        <begin position="154"/>
        <end position="212"/>
    </location>
</feature>
<dbReference type="SMART" id="SM00180">
    <property type="entry name" value="EGF_Lam"/>
    <property type="match status" value="2"/>
</dbReference>
<dbReference type="SMART" id="SM00280">
    <property type="entry name" value="KAZAL"/>
    <property type="match status" value="5"/>
</dbReference>
<evidence type="ECO:0000259" key="6">
    <source>
        <dbReference type="PROSITE" id="PS51465"/>
    </source>
</evidence>
<dbReference type="EMBL" id="BTSY01000002">
    <property type="protein sequence ID" value="GMT13881.1"/>
    <property type="molecule type" value="Genomic_DNA"/>
</dbReference>
<dbReference type="GO" id="GO:0030154">
    <property type="term" value="P:cell differentiation"/>
    <property type="evidence" value="ECO:0007669"/>
    <property type="project" value="TreeGrafter"/>
</dbReference>
<feature type="non-terminal residue" evidence="7">
    <location>
        <position position="738"/>
    </location>
</feature>
<dbReference type="PRINTS" id="PR00011">
    <property type="entry name" value="EGFLAMININ"/>
</dbReference>
<dbReference type="Proteomes" id="UP001432322">
    <property type="component" value="Unassembled WGS sequence"/>
</dbReference>
<sequence length="738" mass="78974">QSPDSDALIVDDLARCECAHVCPQIMRPVCGADGLTYDSECDLHRQACVRRLWNHVKHQGACGAGLCSSFPCPLPQICRLTPEGTPHCACPEDCPDEYSPVCASDWRTYPNECKMRQASCVHGGDPLFVRHNNECAGCSTLKCSHLYTECISDQTGTASCQCPVCPMTNRTQTKEAVCGTNGVTYSSLCHLQSASCRSGVFIARAFAGKCDSCLSIECGYGEECRGGICMCAYDCDEDDDDDNRVSSRRGQPREEVCGSDGVVYPSRCRLALAACRARRPISAVPLLHCHSAMAARRKEEMGEGGLREDCGCNPIGAYGSACDRSGQCRCRPGVGGKICDHCTPGFWGIHLIAKGRTSCTPCGCSVFGASRPDCEQSTGICECKPGVRGERCTVCIQDDHVLTSRGCVPAEERVRGEVSCNVEPCVHGAECRAGRCVCPIENLSALAACDHDLSPLGGGGAGTMPVCGSDGRSYDNPCHLERHACLRQLDLVPVSLGLCSEAEPTNEPATTTAAAAAAAAATTTRRPVQTEMRITAELGTAAPIVTLGSSCEDDEECREIEHSTCLLRSSGRGSCECEMSARQQGDRCVATVTQSIDRRLESGLRLSRKTTIRPNVTITFSPSSPDGVILHVQAVDRRDDLTISAELRKLVVKLDGERIESENEMGRDSPVSISILFHSRSIHIQMGTERITRRAKERTERAKSAIFGGSPDGDASIGGCLLSATIDGRALTVDEIEG</sequence>
<evidence type="ECO:0000256" key="1">
    <source>
        <dbReference type="ARBA" id="ARBA00022690"/>
    </source>
</evidence>
<feature type="domain" description="Laminin EGF-like" evidence="5">
    <location>
        <begin position="362"/>
        <end position="409"/>
    </location>
</feature>
<evidence type="ECO:0000256" key="3">
    <source>
        <dbReference type="ARBA" id="ARBA00023157"/>
    </source>
</evidence>
<evidence type="ECO:0000256" key="2">
    <source>
        <dbReference type="ARBA" id="ARBA00022900"/>
    </source>
</evidence>
<dbReference type="PANTHER" id="PTHR10913">
    <property type="entry name" value="FOLLISTATIN-RELATED"/>
    <property type="match status" value="1"/>
</dbReference>
<dbReference type="GO" id="GO:0005576">
    <property type="term" value="C:extracellular region"/>
    <property type="evidence" value="ECO:0007669"/>
    <property type="project" value="TreeGrafter"/>
</dbReference>
<dbReference type="PROSITE" id="PS51465">
    <property type="entry name" value="KAZAL_2"/>
    <property type="match status" value="4"/>
</dbReference>
<dbReference type="InterPro" id="IPR002049">
    <property type="entry name" value="LE_dom"/>
</dbReference>
<dbReference type="Pfam" id="PF00053">
    <property type="entry name" value="EGF_laminin"/>
    <property type="match status" value="2"/>
</dbReference>
<feature type="disulfide bond" evidence="4">
    <location>
        <begin position="310"/>
        <end position="322"/>
    </location>
</feature>
<proteinExistence type="predicted"/>
<gene>
    <name evidence="7" type="ORF">PFISCL1PPCAC_5178</name>
</gene>
<keyword evidence="3 4" id="KW-1015">Disulfide bond</keyword>
<evidence type="ECO:0000313" key="7">
    <source>
        <dbReference type="EMBL" id="GMT13881.1"/>
    </source>
</evidence>
<dbReference type="FunFam" id="3.30.60.30:FF:000040">
    <property type="entry name" value="Agrin, putative"/>
    <property type="match status" value="1"/>
</dbReference>
<protein>
    <recommendedName>
        <fullName evidence="9">Agrin</fullName>
    </recommendedName>
</protein>
<dbReference type="CDD" id="cd00055">
    <property type="entry name" value="EGF_Lam"/>
    <property type="match status" value="2"/>
</dbReference>
<feature type="domain" description="Laminin EGF-like" evidence="5">
    <location>
        <begin position="310"/>
        <end position="361"/>
    </location>
</feature>
<evidence type="ECO:0000259" key="5">
    <source>
        <dbReference type="PROSITE" id="PS50027"/>
    </source>
</evidence>
<dbReference type="Gene3D" id="2.10.25.10">
    <property type="entry name" value="Laminin"/>
    <property type="match status" value="2"/>
</dbReference>
<keyword evidence="8" id="KW-1185">Reference proteome</keyword>
<reference evidence="7" key="1">
    <citation type="submission" date="2023-10" db="EMBL/GenBank/DDBJ databases">
        <title>Genome assembly of Pristionchus species.</title>
        <authorList>
            <person name="Yoshida K."/>
            <person name="Sommer R.J."/>
        </authorList>
    </citation>
    <scope>NUCLEOTIDE SEQUENCE</scope>
    <source>
        <strain evidence="7">RS5133</strain>
    </source>
</reference>
<dbReference type="PROSITE" id="PS01248">
    <property type="entry name" value="EGF_LAM_1"/>
    <property type="match status" value="1"/>
</dbReference>
<organism evidence="7 8">
    <name type="scientific">Pristionchus fissidentatus</name>
    <dbReference type="NCBI Taxonomy" id="1538716"/>
    <lineage>
        <taxon>Eukaryota</taxon>
        <taxon>Metazoa</taxon>
        <taxon>Ecdysozoa</taxon>
        <taxon>Nematoda</taxon>
        <taxon>Chromadorea</taxon>
        <taxon>Rhabditida</taxon>
        <taxon>Rhabditina</taxon>
        <taxon>Diplogasteromorpha</taxon>
        <taxon>Diplogasteroidea</taxon>
        <taxon>Neodiplogasteridae</taxon>
        <taxon>Pristionchus</taxon>
    </lineage>
</organism>
<evidence type="ECO:0008006" key="9">
    <source>
        <dbReference type="Google" id="ProtNLM"/>
    </source>
</evidence>
<dbReference type="CDD" id="cd00104">
    <property type="entry name" value="KAZAL_FS"/>
    <property type="match status" value="5"/>
</dbReference>
<feature type="disulfide bond" evidence="4">
    <location>
        <begin position="383"/>
        <end position="392"/>
    </location>
</feature>
<dbReference type="AlphaFoldDB" id="A0AAV5V563"/>
<feature type="non-terminal residue" evidence="7">
    <location>
        <position position="1"/>
    </location>
</feature>
<name>A0AAV5V563_9BILA</name>
<dbReference type="PROSITE" id="PS50027">
    <property type="entry name" value="EGF_LAM_2"/>
    <property type="match status" value="2"/>
</dbReference>
<evidence type="ECO:0000313" key="8">
    <source>
        <dbReference type="Proteomes" id="UP001432322"/>
    </source>
</evidence>
<dbReference type="SUPFAM" id="SSF100895">
    <property type="entry name" value="Kazal-type serine protease inhibitors"/>
    <property type="match status" value="5"/>
</dbReference>
<feature type="disulfide bond" evidence="4">
    <location>
        <begin position="330"/>
        <end position="339"/>
    </location>
</feature>
<dbReference type="PANTHER" id="PTHR10913:SF45">
    <property type="entry name" value="FOLLISTATIN, ISOFORM A-RELATED"/>
    <property type="match status" value="1"/>
</dbReference>
<dbReference type="Gene3D" id="3.30.60.30">
    <property type="match status" value="5"/>
</dbReference>
<feature type="domain" description="Kazal-like" evidence="6">
    <location>
        <begin position="82"/>
        <end position="137"/>
    </location>
</feature>
<dbReference type="Pfam" id="PF07648">
    <property type="entry name" value="Kazal_2"/>
    <property type="match status" value="5"/>
</dbReference>
<dbReference type="InterPro" id="IPR036058">
    <property type="entry name" value="Kazal_dom_sf"/>
</dbReference>
<comment type="caution">
    <text evidence="7">The sequence shown here is derived from an EMBL/GenBank/DDBJ whole genome shotgun (WGS) entry which is preliminary data.</text>
</comment>
<accession>A0AAV5V563</accession>
<dbReference type="InterPro" id="IPR050653">
    <property type="entry name" value="Prot_Inhib_GrowthFact_Antg"/>
</dbReference>
<dbReference type="SUPFAM" id="SSF57196">
    <property type="entry name" value="EGF/Laminin"/>
    <property type="match status" value="1"/>
</dbReference>
<evidence type="ECO:0000256" key="4">
    <source>
        <dbReference type="PROSITE-ProRule" id="PRU00460"/>
    </source>
</evidence>
<keyword evidence="1" id="KW-0646">Protease inhibitor</keyword>
<keyword evidence="2" id="KW-0722">Serine protease inhibitor</keyword>
<keyword evidence="4" id="KW-0424">Laminin EGF-like domain</keyword>
<feature type="disulfide bond" evidence="4">
    <location>
        <begin position="364"/>
        <end position="381"/>
    </location>
</feature>
<feature type="domain" description="Kazal-like" evidence="6">
    <location>
        <begin position="17"/>
        <end position="64"/>
    </location>
</feature>
<feature type="domain" description="Kazal-like" evidence="6">
    <location>
        <begin position="443"/>
        <end position="501"/>
    </location>
</feature>
<feature type="disulfide bond" evidence="4">
    <location>
        <begin position="362"/>
        <end position="374"/>
    </location>
</feature>
<dbReference type="InterPro" id="IPR002350">
    <property type="entry name" value="Kazal_dom"/>
</dbReference>
<comment type="caution">
    <text evidence="4">Lacks conserved residue(s) required for the propagation of feature annotation.</text>
</comment>